<gene>
    <name evidence="3" type="ORF">SteCoe_18338</name>
</gene>
<dbReference type="CDD" id="cd07521">
    <property type="entry name" value="HAD_FCP1-like"/>
    <property type="match status" value="1"/>
</dbReference>
<dbReference type="InterPro" id="IPR023214">
    <property type="entry name" value="HAD_sf"/>
</dbReference>
<evidence type="ECO:0000313" key="4">
    <source>
        <dbReference type="Proteomes" id="UP000187209"/>
    </source>
</evidence>
<dbReference type="InterPro" id="IPR050365">
    <property type="entry name" value="TIM50"/>
</dbReference>
<dbReference type="GO" id="GO:0016791">
    <property type="term" value="F:phosphatase activity"/>
    <property type="evidence" value="ECO:0007669"/>
    <property type="project" value="InterPro"/>
</dbReference>
<dbReference type="InterPro" id="IPR036412">
    <property type="entry name" value="HAD-like_sf"/>
</dbReference>
<organism evidence="3 4">
    <name type="scientific">Stentor coeruleus</name>
    <dbReference type="NCBI Taxonomy" id="5963"/>
    <lineage>
        <taxon>Eukaryota</taxon>
        <taxon>Sar</taxon>
        <taxon>Alveolata</taxon>
        <taxon>Ciliophora</taxon>
        <taxon>Postciliodesmatophora</taxon>
        <taxon>Heterotrichea</taxon>
        <taxon>Heterotrichida</taxon>
        <taxon>Stentoridae</taxon>
        <taxon>Stentor</taxon>
    </lineage>
</organism>
<dbReference type="AlphaFoldDB" id="A0A1R2BWX8"/>
<dbReference type="PANTHER" id="PTHR12210">
    <property type="entry name" value="DULLARD PROTEIN PHOSPHATASE"/>
    <property type="match status" value="1"/>
</dbReference>
<dbReference type="Proteomes" id="UP000187209">
    <property type="component" value="Unassembled WGS sequence"/>
</dbReference>
<dbReference type="SUPFAM" id="SSF56784">
    <property type="entry name" value="HAD-like"/>
    <property type="match status" value="1"/>
</dbReference>
<evidence type="ECO:0000256" key="1">
    <source>
        <dbReference type="SAM" id="MobiDB-lite"/>
    </source>
</evidence>
<reference evidence="3 4" key="1">
    <citation type="submission" date="2016-11" db="EMBL/GenBank/DDBJ databases">
        <title>The macronuclear genome of Stentor coeruleus: a giant cell with tiny introns.</title>
        <authorList>
            <person name="Slabodnick M."/>
            <person name="Ruby J.G."/>
            <person name="Reiff S.B."/>
            <person name="Swart E.C."/>
            <person name="Gosai S."/>
            <person name="Prabakaran S."/>
            <person name="Witkowska E."/>
            <person name="Larue G.E."/>
            <person name="Fisher S."/>
            <person name="Freeman R.M."/>
            <person name="Gunawardena J."/>
            <person name="Chu W."/>
            <person name="Stover N.A."/>
            <person name="Gregory B.D."/>
            <person name="Nowacki M."/>
            <person name="Derisi J."/>
            <person name="Roy S.W."/>
            <person name="Marshall W.F."/>
            <person name="Sood P."/>
        </authorList>
    </citation>
    <scope>NUCLEOTIDE SEQUENCE [LARGE SCALE GENOMIC DNA]</scope>
    <source>
        <strain evidence="3">WM001</strain>
    </source>
</reference>
<dbReference type="PROSITE" id="PS50969">
    <property type="entry name" value="FCP1"/>
    <property type="match status" value="1"/>
</dbReference>
<evidence type="ECO:0000313" key="3">
    <source>
        <dbReference type="EMBL" id="OMJ81221.1"/>
    </source>
</evidence>
<dbReference type="InterPro" id="IPR004274">
    <property type="entry name" value="FCP1_dom"/>
</dbReference>
<name>A0A1R2BWX8_9CILI</name>
<protein>
    <recommendedName>
        <fullName evidence="2">FCP1 homology domain-containing protein</fullName>
    </recommendedName>
</protein>
<dbReference type="Pfam" id="PF03031">
    <property type="entry name" value="NIF"/>
    <property type="match status" value="1"/>
</dbReference>
<dbReference type="NCBIfam" id="TIGR02251">
    <property type="entry name" value="HIF-SF_euk"/>
    <property type="match status" value="1"/>
</dbReference>
<dbReference type="SMART" id="SM00577">
    <property type="entry name" value="CPDc"/>
    <property type="match status" value="1"/>
</dbReference>
<feature type="region of interest" description="Disordered" evidence="1">
    <location>
        <begin position="124"/>
        <end position="161"/>
    </location>
</feature>
<keyword evidence="4" id="KW-1185">Reference proteome</keyword>
<comment type="caution">
    <text evidence="3">The sequence shown here is derived from an EMBL/GenBank/DDBJ whole genome shotgun (WGS) entry which is preliminary data.</text>
</comment>
<evidence type="ECO:0000259" key="2">
    <source>
        <dbReference type="PROSITE" id="PS50969"/>
    </source>
</evidence>
<dbReference type="FunFam" id="3.40.50.1000:FF:000121">
    <property type="entry name" value="Uncharacterized protein"/>
    <property type="match status" value="1"/>
</dbReference>
<sequence>MKNTRNQKSQPVLQGNFLAKSSKLTIEVPDQEDEIILSKFNKNSPAYNKISSEYQKASGSIFAPKHRISTSSNKPKRCNGVSGTPKVSPKIFKFPSTPKTTKIRASSKPSHIVISKTKCKGHTTIGKFSNTPTYRGPIEDNRKRPKTTTNSDKSLKAETGSSPNLNALVTQVKLNTARKIDMLSEKEVQNKSEMLYKEHLFQTFQAMKFVRTLQPVNLEQLKEKRINVPRRKGFENKKTIIFDLDETLVHCCEDITTSNPMVILPVVFPTGEIVQAGINIRPYALECLREVNNDFEVFVFTASHPCYANVVLDYLDPNKELIHQRFFRDSCVNMGGVFIKDLRIFANRNLKDLIIVDNAAYSFAYQLDNGIPIVSWHDDQYDKELYNLMDYVKALVTVEDIRDVNEQTFHMRTFYEDYINEFLAADTISSPKLGKKF</sequence>
<proteinExistence type="predicted"/>
<dbReference type="EMBL" id="MPUH01000388">
    <property type="protein sequence ID" value="OMJ81221.1"/>
    <property type="molecule type" value="Genomic_DNA"/>
</dbReference>
<dbReference type="Gene3D" id="3.40.50.1000">
    <property type="entry name" value="HAD superfamily/HAD-like"/>
    <property type="match status" value="1"/>
</dbReference>
<accession>A0A1R2BWX8</accession>
<dbReference type="InterPro" id="IPR011948">
    <property type="entry name" value="Dullard_phosphatase"/>
</dbReference>
<feature type="domain" description="FCP1 homology" evidence="2">
    <location>
        <begin position="233"/>
        <end position="395"/>
    </location>
</feature>